<keyword evidence="1" id="KW-0812">Transmembrane</keyword>
<feature type="transmembrane region" description="Helical" evidence="1">
    <location>
        <begin position="220"/>
        <end position="244"/>
    </location>
</feature>
<dbReference type="OrthoDB" id="9809543at2"/>
<feature type="transmembrane region" description="Helical" evidence="1">
    <location>
        <begin position="65"/>
        <end position="86"/>
    </location>
</feature>
<organism evidence="2 3">
    <name type="scientific">Thioclava indica</name>
    <dbReference type="NCBI Taxonomy" id="1353528"/>
    <lineage>
        <taxon>Bacteria</taxon>
        <taxon>Pseudomonadati</taxon>
        <taxon>Pseudomonadota</taxon>
        <taxon>Alphaproteobacteria</taxon>
        <taxon>Rhodobacterales</taxon>
        <taxon>Paracoccaceae</taxon>
        <taxon>Thioclava</taxon>
    </lineage>
</organism>
<sequence>MPQVMSQPSELPQFRDVSVSEIPQILRAGLRDFMRAPAFGLAFSGFYVLGGIILYMVFAAEGQEWWLIPFALGFPLLAPFAAIGLYEVSRRIEVGEPLIWGEVISCCVSQKDRQIPSMAMLILMMFMFWVFFAHTTFALFMGLSAFTNVSSSPEILFTGQGLVMLAVGSLIGAGFALVLFSFTVVGLPLLMEREIDIITAIITSVRAVAANPVSMGVWGLVIAGSLFIGMVPMFLGLLIVLPVLGHASWHMYRHLTT</sequence>
<evidence type="ECO:0000313" key="2">
    <source>
        <dbReference type="EMBL" id="KEO59298.1"/>
    </source>
</evidence>
<dbReference type="RefSeq" id="WP_038130967.1">
    <property type="nucleotide sequence ID" value="NZ_AUNB01000029.1"/>
</dbReference>
<comment type="caution">
    <text evidence="2">The sequence shown here is derived from an EMBL/GenBank/DDBJ whole genome shotgun (WGS) entry which is preliminary data.</text>
</comment>
<dbReference type="AlphaFoldDB" id="A0A074JUJ7"/>
<keyword evidence="1" id="KW-1133">Transmembrane helix</keyword>
<dbReference type="InterPro" id="IPR018692">
    <property type="entry name" value="DUF2189"/>
</dbReference>
<evidence type="ECO:0000313" key="3">
    <source>
        <dbReference type="Proteomes" id="UP000027471"/>
    </source>
</evidence>
<dbReference type="Pfam" id="PF09955">
    <property type="entry name" value="DUF2189"/>
    <property type="match status" value="1"/>
</dbReference>
<name>A0A074JUJ7_9RHOB</name>
<evidence type="ECO:0000256" key="1">
    <source>
        <dbReference type="SAM" id="Phobius"/>
    </source>
</evidence>
<dbReference type="STRING" id="1353528.DT23_04265"/>
<dbReference type="Proteomes" id="UP000027471">
    <property type="component" value="Unassembled WGS sequence"/>
</dbReference>
<reference evidence="2 3" key="1">
    <citation type="journal article" date="2015" name="Antonie Van Leeuwenhoek">
        <title>Thioclava indica sp. nov., isolated from surface seawater of the Indian Ocean.</title>
        <authorList>
            <person name="Liu Y."/>
            <person name="Lai Q."/>
            <person name="Du J."/>
            <person name="Xu H."/>
            <person name="Jiang L."/>
            <person name="Shao Z."/>
        </authorList>
    </citation>
    <scope>NUCLEOTIDE SEQUENCE [LARGE SCALE GENOMIC DNA]</scope>
    <source>
        <strain evidence="2 3">DT23-4</strain>
    </source>
</reference>
<dbReference type="EMBL" id="AUNB01000029">
    <property type="protein sequence ID" value="KEO59298.1"/>
    <property type="molecule type" value="Genomic_DNA"/>
</dbReference>
<keyword evidence="1" id="KW-0472">Membrane</keyword>
<feature type="transmembrane region" description="Helical" evidence="1">
    <location>
        <begin position="163"/>
        <end position="190"/>
    </location>
</feature>
<gene>
    <name evidence="2" type="ORF">DT23_04265</name>
</gene>
<feature type="transmembrane region" description="Helical" evidence="1">
    <location>
        <begin position="36"/>
        <end position="59"/>
    </location>
</feature>
<feature type="transmembrane region" description="Helical" evidence="1">
    <location>
        <begin position="197"/>
        <end position="214"/>
    </location>
</feature>
<feature type="transmembrane region" description="Helical" evidence="1">
    <location>
        <begin position="119"/>
        <end position="143"/>
    </location>
</feature>
<dbReference type="eggNOG" id="COG5473">
    <property type="taxonomic scope" value="Bacteria"/>
</dbReference>
<keyword evidence="3" id="KW-1185">Reference proteome</keyword>
<accession>A0A074JUJ7</accession>
<evidence type="ECO:0008006" key="4">
    <source>
        <dbReference type="Google" id="ProtNLM"/>
    </source>
</evidence>
<proteinExistence type="predicted"/>
<protein>
    <recommendedName>
        <fullName evidence="4">Cytochrome C oxidase subunit I</fullName>
    </recommendedName>
</protein>